<dbReference type="EMBL" id="CP060286">
    <property type="protein sequence ID" value="QNK40769.1"/>
    <property type="molecule type" value="Genomic_DNA"/>
</dbReference>
<evidence type="ECO:0000256" key="3">
    <source>
        <dbReference type="ARBA" id="ARBA00022801"/>
    </source>
</evidence>
<proteinExistence type="inferred from homology"/>
<dbReference type="PANTHER" id="PTHR20842:SF0">
    <property type="entry name" value="ALPHA-ASPARTYL DIPEPTIDASE"/>
    <property type="match status" value="1"/>
</dbReference>
<accession>A0A7G8TAX8</accession>
<dbReference type="GO" id="GO:0016740">
    <property type="term" value="F:transferase activity"/>
    <property type="evidence" value="ECO:0007669"/>
    <property type="project" value="UniProtKB-KW"/>
</dbReference>
<evidence type="ECO:0000256" key="2">
    <source>
        <dbReference type="ARBA" id="ARBA00022670"/>
    </source>
</evidence>
<dbReference type="KEGG" id="cfem:HCR03_00045"/>
<keyword evidence="5" id="KW-0315">Glutamine amidotransferase</keyword>
<dbReference type="InterPro" id="IPR029062">
    <property type="entry name" value="Class_I_gatase-like"/>
</dbReference>
<keyword evidence="5" id="KW-0808">Transferase</keyword>
<dbReference type="Pfam" id="PF03575">
    <property type="entry name" value="Peptidase_S51"/>
    <property type="match status" value="1"/>
</dbReference>
<sequence length="201" mass="22679">MLILTSNGLSSELIMNKIKPLFSGLSKAAIVTTASVGYKENDWHIPKLRDELHSLGLVIDYFDFDADAPSKLLQYDVVEIIGGNPFYLLKSMKNSNCERVLAELVRHNILIGISAGSIVLQSDINLIAQYSPEMNQNVGLSDLTGFHLTNIEILPHYNKFLSRFEQFEERAKEYEKSQNRRVIRLNDGQCVLVDGDNYSVI</sequence>
<dbReference type="SUPFAM" id="SSF52317">
    <property type="entry name" value="Class I glutamine amidotransferase-like"/>
    <property type="match status" value="1"/>
</dbReference>
<gene>
    <name evidence="5" type="ORF">HCR03_00045</name>
</gene>
<dbReference type="GO" id="GO:0008236">
    <property type="term" value="F:serine-type peptidase activity"/>
    <property type="evidence" value="ECO:0007669"/>
    <property type="project" value="UniProtKB-KW"/>
</dbReference>
<dbReference type="Gene3D" id="3.40.50.880">
    <property type="match status" value="1"/>
</dbReference>
<dbReference type="Proteomes" id="UP000515909">
    <property type="component" value="Chromosome"/>
</dbReference>
<dbReference type="InterPro" id="IPR005320">
    <property type="entry name" value="Peptidase_S51"/>
</dbReference>
<keyword evidence="3" id="KW-0378">Hydrolase</keyword>
<evidence type="ECO:0000313" key="5">
    <source>
        <dbReference type="EMBL" id="QNK40769.1"/>
    </source>
</evidence>
<dbReference type="GO" id="GO:0006508">
    <property type="term" value="P:proteolysis"/>
    <property type="evidence" value="ECO:0007669"/>
    <property type="project" value="UniProtKB-KW"/>
</dbReference>
<dbReference type="RefSeq" id="WP_066649121.1">
    <property type="nucleotide sequence ID" value="NZ_CP060286.1"/>
</dbReference>
<name>A0A7G8TAX8_9FIRM</name>
<evidence type="ECO:0000256" key="4">
    <source>
        <dbReference type="ARBA" id="ARBA00022825"/>
    </source>
</evidence>
<evidence type="ECO:0000256" key="1">
    <source>
        <dbReference type="ARBA" id="ARBA00006534"/>
    </source>
</evidence>
<evidence type="ECO:0000313" key="6">
    <source>
        <dbReference type="Proteomes" id="UP000515909"/>
    </source>
</evidence>
<organism evidence="5 6">
    <name type="scientific">Caproicibacter fermentans</name>
    <dbReference type="NCBI Taxonomy" id="2576756"/>
    <lineage>
        <taxon>Bacteria</taxon>
        <taxon>Bacillati</taxon>
        <taxon>Bacillota</taxon>
        <taxon>Clostridia</taxon>
        <taxon>Eubacteriales</taxon>
        <taxon>Acutalibacteraceae</taxon>
        <taxon>Caproicibacter</taxon>
    </lineage>
</organism>
<comment type="similarity">
    <text evidence="1">Belongs to the peptidase S51 family.</text>
</comment>
<dbReference type="PANTHER" id="PTHR20842">
    <property type="entry name" value="PROTEASE S51 ALPHA-ASPARTYL DIPEPTIDASE"/>
    <property type="match status" value="1"/>
</dbReference>
<keyword evidence="4" id="KW-0720">Serine protease</keyword>
<keyword evidence="2" id="KW-0645">Protease</keyword>
<protein>
    <submittedName>
        <fullName evidence="5">Type 1 glutamine amidotransferase-like domain-containing protein</fullName>
    </submittedName>
</protein>
<reference evidence="5 6" key="1">
    <citation type="submission" date="2020-08" db="EMBL/GenBank/DDBJ databases">
        <title>The isolate Caproiciproducens sp. 7D4C2 produces n-caproate at mildly acidic conditions from hexoses: genome and rBOX comparison with related strains and chain-elongating bacteria.</title>
        <authorList>
            <person name="Esquivel-Elizondo S."/>
            <person name="Bagci C."/>
            <person name="Temovska M."/>
            <person name="Jeon B.S."/>
            <person name="Bessarab I."/>
            <person name="Williams R.B.H."/>
            <person name="Huson D.H."/>
            <person name="Angenent L.T."/>
        </authorList>
    </citation>
    <scope>NUCLEOTIDE SEQUENCE [LARGE SCALE GENOMIC DNA]</scope>
    <source>
        <strain evidence="5 6">7D4C2</strain>
    </source>
</reference>
<dbReference type="AlphaFoldDB" id="A0A7G8TAX8"/>